<evidence type="ECO:0000256" key="14">
    <source>
        <dbReference type="ARBA" id="ARBA00023136"/>
    </source>
</evidence>
<evidence type="ECO:0000259" key="16">
    <source>
        <dbReference type="PROSITE" id="PS50109"/>
    </source>
</evidence>
<dbReference type="GeneID" id="29558054"/>
<dbReference type="EMBL" id="LHZZ01000643">
    <property type="protein sequence ID" value="KXV73736.1"/>
    <property type="molecule type" value="Genomic_DNA"/>
</dbReference>
<dbReference type="PANTHER" id="PTHR44936:SF5">
    <property type="entry name" value="SENSOR HISTIDINE KINASE ENVZ"/>
    <property type="match status" value="1"/>
</dbReference>
<evidence type="ECO:0000256" key="12">
    <source>
        <dbReference type="ARBA" id="ARBA00022989"/>
    </source>
</evidence>
<dbReference type="PROSITE" id="PS50885">
    <property type="entry name" value="HAMP"/>
    <property type="match status" value="1"/>
</dbReference>
<dbReference type="RefSeq" id="WP_043550592.1">
    <property type="nucleotide sequence ID" value="NZ_JBDNJR010000005.1"/>
</dbReference>
<evidence type="ECO:0000256" key="2">
    <source>
        <dbReference type="ARBA" id="ARBA00004429"/>
    </source>
</evidence>
<dbReference type="InterPro" id="IPR003661">
    <property type="entry name" value="HisK_dim/P_dom"/>
</dbReference>
<dbReference type="Proteomes" id="UP000075377">
    <property type="component" value="Unassembled WGS sequence"/>
</dbReference>
<evidence type="ECO:0000256" key="4">
    <source>
        <dbReference type="ARBA" id="ARBA00022475"/>
    </source>
</evidence>
<dbReference type="GO" id="GO:0000155">
    <property type="term" value="F:phosphorelay sensor kinase activity"/>
    <property type="evidence" value="ECO:0007669"/>
    <property type="project" value="InterPro"/>
</dbReference>
<dbReference type="SMART" id="SM00387">
    <property type="entry name" value="HATPase_c"/>
    <property type="match status" value="1"/>
</dbReference>
<keyword evidence="7" id="KW-0808">Transferase</keyword>
<dbReference type="Pfam" id="PF00672">
    <property type="entry name" value="HAMP"/>
    <property type="match status" value="1"/>
</dbReference>
<dbReference type="PANTHER" id="PTHR44936">
    <property type="entry name" value="SENSOR PROTEIN CREC"/>
    <property type="match status" value="1"/>
</dbReference>
<comment type="caution">
    <text evidence="19">The sequence shown here is derived from an EMBL/GenBank/DDBJ whole genome shotgun (WGS) entry which is preliminary data.</text>
</comment>
<keyword evidence="8 15" id="KW-0812">Transmembrane</keyword>
<dbReference type="InterPro" id="IPR004358">
    <property type="entry name" value="Sig_transdc_His_kin-like_C"/>
</dbReference>
<dbReference type="EMBL" id="LHZX01000318">
    <property type="protein sequence ID" value="KXV67638.1"/>
    <property type="molecule type" value="Genomic_DNA"/>
</dbReference>
<gene>
    <name evidence="18" type="ORF">AD933_11765</name>
    <name evidence="19" type="ORF">AD951_15530</name>
    <name evidence="20" type="ORF">AD953_14970</name>
</gene>
<dbReference type="SUPFAM" id="SSF55874">
    <property type="entry name" value="ATPase domain of HSP90 chaperone/DNA topoisomerase II/histidine kinase"/>
    <property type="match status" value="1"/>
</dbReference>
<dbReference type="Proteomes" id="UP000075526">
    <property type="component" value="Unassembled WGS sequence"/>
</dbReference>
<feature type="domain" description="HAMP" evidence="17">
    <location>
        <begin position="200"/>
        <end position="252"/>
    </location>
</feature>
<dbReference type="CDD" id="cd00082">
    <property type="entry name" value="HisKA"/>
    <property type="match status" value="1"/>
</dbReference>
<dbReference type="Gene3D" id="1.10.287.130">
    <property type="match status" value="1"/>
</dbReference>
<dbReference type="InterPro" id="IPR036097">
    <property type="entry name" value="HisK_dim/P_sf"/>
</dbReference>
<evidence type="ECO:0000313" key="19">
    <source>
        <dbReference type="EMBL" id="KXV67638.1"/>
    </source>
</evidence>
<evidence type="ECO:0000256" key="6">
    <source>
        <dbReference type="ARBA" id="ARBA00022553"/>
    </source>
</evidence>
<evidence type="ECO:0000256" key="13">
    <source>
        <dbReference type="ARBA" id="ARBA00023012"/>
    </source>
</evidence>
<dbReference type="SMART" id="SM00304">
    <property type="entry name" value="HAMP"/>
    <property type="match status" value="1"/>
</dbReference>
<dbReference type="EMBL" id="LHZF01000172">
    <property type="protein sequence ID" value="KXV14573.1"/>
    <property type="molecule type" value="Genomic_DNA"/>
</dbReference>
<sequence>MKRRPLKLFPSGVLKSRSMEKSVRRVLPRSLLGRSLLIVLIPLLVTQAISLELFYGNFLKVVSRRLSDSVTADIVLSLNALEHLQKRSDKDWFVAQARDHLQLVETWHPGARLRRFGFNHITGPMDDDLAHALDSAIDYPFFVNWKSDPHTVKIAIQLPDGVLDVDAPRKRLDMGQIWLFVGWALSSSILLFVVASLFMRNQVRAIRRLARAAEQFGLGRDIGPIKPEGAQEVRKAAVAFNRMQDRIYRFVSQRTGVLAGVSHDLRTPLTRLRLSLAMMPRNGTIKGEELRQDVDDMIGDVVEMEHMIGSYLAFARGEGAETPEQVEMVPFIEDVVTAARRAGARVESVTVQPGLCVHMRPDAMKRALTNLLDNARRHGGAIAITAYAMQEGICVLVDDDGPGIRPERRESVFRAFESGRGGGTGLGLTISRDIVRAHGGDMELDVSPAGGLRVKLILP</sequence>
<keyword evidence="5" id="KW-0997">Cell inner membrane</keyword>
<dbReference type="PROSITE" id="PS50109">
    <property type="entry name" value="HIS_KIN"/>
    <property type="match status" value="1"/>
</dbReference>
<name>A0A087PSD9_9PROT</name>
<dbReference type="Proteomes" id="UP000075538">
    <property type="component" value="Unassembled WGS sequence"/>
</dbReference>
<keyword evidence="10" id="KW-0418">Kinase</keyword>
<keyword evidence="11" id="KW-0067">ATP-binding</keyword>
<evidence type="ECO:0000256" key="1">
    <source>
        <dbReference type="ARBA" id="ARBA00000085"/>
    </source>
</evidence>
<dbReference type="EC" id="2.7.13.3" evidence="3"/>
<keyword evidence="4" id="KW-1003">Cell membrane</keyword>
<dbReference type="Gene3D" id="3.30.565.10">
    <property type="entry name" value="Histidine kinase-like ATPase, C-terminal domain"/>
    <property type="match status" value="1"/>
</dbReference>
<dbReference type="GO" id="GO:0005886">
    <property type="term" value="C:plasma membrane"/>
    <property type="evidence" value="ECO:0007669"/>
    <property type="project" value="UniProtKB-SubCell"/>
</dbReference>
<dbReference type="SUPFAM" id="SSF47384">
    <property type="entry name" value="Homodimeric domain of signal transducing histidine kinase"/>
    <property type="match status" value="1"/>
</dbReference>
<keyword evidence="13" id="KW-0902">Two-component regulatory system</keyword>
<feature type="domain" description="Histidine kinase" evidence="16">
    <location>
        <begin position="260"/>
        <end position="459"/>
    </location>
</feature>
<dbReference type="PATRIC" id="fig|178901.10.peg.1120"/>
<organism evidence="19 21">
    <name type="scientific">Acetobacter malorum</name>
    <dbReference type="NCBI Taxonomy" id="178901"/>
    <lineage>
        <taxon>Bacteria</taxon>
        <taxon>Pseudomonadati</taxon>
        <taxon>Pseudomonadota</taxon>
        <taxon>Alphaproteobacteria</taxon>
        <taxon>Acetobacterales</taxon>
        <taxon>Acetobacteraceae</taxon>
        <taxon>Acetobacter</taxon>
    </lineage>
</organism>
<evidence type="ECO:0000256" key="7">
    <source>
        <dbReference type="ARBA" id="ARBA00022679"/>
    </source>
</evidence>
<keyword evidence="12 15" id="KW-1133">Transmembrane helix</keyword>
<dbReference type="InterPro" id="IPR005467">
    <property type="entry name" value="His_kinase_dom"/>
</dbReference>
<reference evidence="21 22" key="1">
    <citation type="submission" date="2015-06" db="EMBL/GenBank/DDBJ databases">
        <title>Improved classification and identification of acetic acid bacteria using matrix-assisted laser desorption/ionization time-of-flight mass spectrometry; Gluconobacter nephelii and Gluconobacter uchimurae are later heterotypic synonyms of Gluconobacter japonicus and Gluconobacter oxydans, respectively.</title>
        <authorList>
            <person name="Li L."/>
            <person name="Cleenwerck I."/>
            <person name="De Vuyst L."/>
            <person name="Vandamme P."/>
        </authorList>
    </citation>
    <scope>NUCLEOTIDE SEQUENCE [LARGE SCALE GENOMIC DNA]</scope>
    <source>
        <strain evidence="18 22">LMG 1552</strain>
        <strain evidence="20 23">LMG 1604</strain>
        <strain evidence="19 21">LMG 1699</strain>
    </source>
</reference>
<evidence type="ECO:0000256" key="8">
    <source>
        <dbReference type="ARBA" id="ARBA00022692"/>
    </source>
</evidence>
<dbReference type="Pfam" id="PF00512">
    <property type="entry name" value="HisKA"/>
    <property type="match status" value="1"/>
</dbReference>
<keyword evidence="14 15" id="KW-0472">Membrane</keyword>
<proteinExistence type="predicted"/>
<dbReference type="InterPro" id="IPR003660">
    <property type="entry name" value="HAMP_dom"/>
</dbReference>
<comment type="subcellular location">
    <subcellularLocation>
        <location evidence="2">Cell inner membrane</location>
        <topology evidence="2">Multi-pass membrane protein</topology>
    </subcellularLocation>
</comment>
<evidence type="ECO:0000259" key="17">
    <source>
        <dbReference type="PROSITE" id="PS50885"/>
    </source>
</evidence>
<evidence type="ECO:0000313" key="22">
    <source>
        <dbReference type="Proteomes" id="UP000075526"/>
    </source>
</evidence>
<evidence type="ECO:0000256" key="3">
    <source>
        <dbReference type="ARBA" id="ARBA00012438"/>
    </source>
</evidence>
<dbReference type="InterPro" id="IPR050980">
    <property type="entry name" value="2C_sensor_his_kinase"/>
</dbReference>
<dbReference type="OrthoDB" id="9804645at2"/>
<accession>A0A087PSD9</accession>
<evidence type="ECO:0000256" key="11">
    <source>
        <dbReference type="ARBA" id="ARBA00022840"/>
    </source>
</evidence>
<evidence type="ECO:0000313" key="21">
    <source>
        <dbReference type="Proteomes" id="UP000075377"/>
    </source>
</evidence>
<evidence type="ECO:0000256" key="9">
    <source>
        <dbReference type="ARBA" id="ARBA00022741"/>
    </source>
</evidence>
<dbReference type="CDD" id="cd00075">
    <property type="entry name" value="HATPase"/>
    <property type="match status" value="1"/>
</dbReference>
<feature type="transmembrane region" description="Helical" evidence="15">
    <location>
        <begin position="177"/>
        <end position="199"/>
    </location>
</feature>
<dbReference type="AlphaFoldDB" id="A0A087PSD9"/>
<evidence type="ECO:0000256" key="15">
    <source>
        <dbReference type="SAM" id="Phobius"/>
    </source>
</evidence>
<evidence type="ECO:0000313" key="20">
    <source>
        <dbReference type="EMBL" id="KXV73736.1"/>
    </source>
</evidence>
<evidence type="ECO:0000313" key="18">
    <source>
        <dbReference type="EMBL" id="KXV14573.1"/>
    </source>
</evidence>
<keyword evidence="6" id="KW-0597">Phosphoprotein</keyword>
<evidence type="ECO:0000256" key="10">
    <source>
        <dbReference type="ARBA" id="ARBA00022777"/>
    </source>
</evidence>
<comment type="catalytic activity">
    <reaction evidence="1">
        <text>ATP + protein L-histidine = ADP + protein N-phospho-L-histidine.</text>
        <dbReference type="EC" id="2.7.13.3"/>
    </reaction>
</comment>
<dbReference type="InterPro" id="IPR036890">
    <property type="entry name" value="HATPase_C_sf"/>
</dbReference>
<dbReference type="Gene3D" id="6.10.340.10">
    <property type="match status" value="1"/>
</dbReference>
<evidence type="ECO:0000313" key="23">
    <source>
        <dbReference type="Proteomes" id="UP000075538"/>
    </source>
</evidence>
<evidence type="ECO:0000256" key="5">
    <source>
        <dbReference type="ARBA" id="ARBA00022519"/>
    </source>
</evidence>
<protein>
    <recommendedName>
        <fullName evidence="3">histidine kinase</fullName>
        <ecNumber evidence="3">2.7.13.3</ecNumber>
    </recommendedName>
</protein>
<dbReference type="GO" id="GO:0005524">
    <property type="term" value="F:ATP binding"/>
    <property type="evidence" value="ECO:0007669"/>
    <property type="project" value="UniProtKB-KW"/>
</dbReference>
<dbReference type="InterPro" id="IPR003594">
    <property type="entry name" value="HATPase_dom"/>
</dbReference>
<dbReference type="PRINTS" id="PR00344">
    <property type="entry name" value="BCTRLSENSOR"/>
</dbReference>
<dbReference type="SMART" id="SM00388">
    <property type="entry name" value="HisKA"/>
    <property type="match status" value="1"/>
</dbReference>
<keyword evidence="9" id="KW-0547">Nucleotide-binding</keyword>
<dbReference type="Pfam" id="PF02518">
    <property type="entry name" value="HATPase_c"/>
    <property type="match status" value="1"/>
</dbReference>